<organism evidence="2 3">
    <name type="scientific">Denitromonas iodatirespirans</name>
    <dbReference type="NCBI Taxonomy" id="2795389"/>
    <lineage>
        <taxon>Bacteria</taxon>
        <taxon>Pseudomonadati</taxon>
        <taxon>Pseudomonadota</taxon>
        <taxon>Betaproteobacteria</taxon>
        <taxon>Rhodocyclales</taxon>
        <taxon>Zoogloeaceae</taxon>
        <taxon>Denitromonas</taxon>
    </lineage>
</organism>
<proteinExistence type="predicted"/>
<sequence>MKLAKRFFMPLPPVLLAIALGVGQPTLAANPPADDKASVERISQESEDLMKALKAYTVKQRDEALEKSQAALDAIDRRIEALEAQVDQRWDKMDQAARDKARASLKALREQRREVATWFGSMRDGSVEAWEEVKDGFAGAYQALQDAWKNTEKDVAAGDKKKP</sequence>
<dbReference type="RefSeq" id="WP_214359601.1">
    <property type="nucleotide sequence ID" value="NZ_JAEKFT010000001.1"/>
</dbReference>
<gene>
    <name evidence="2" type="ORF">I8J34_01605</name>
</gene>
<dbReference type="EMBL" id="JAEKFT010000001">
    <property type="protein sequence ID" value="MBT0959855.1"/>
    <property type="molecule type" value="Genomic_DNA"/>
</dbReference>
<keyword evidence="3" id="KW-1185">Reference proteome</keyword>
<dbReference type="Proteomes" id="UP000694660">
    <property type="component" value="Unassembled WGS sequence"/>
</dbReference>
<keyword evidence="1" id="KW-0732">Signal</keyword>
<protein>
    <submittedName>
        <fullName evidence="2">Uncharacterized protein</fullName>
    </submittedName>
</protein>
<feature type="chain" id="PRO_5037604094" evidence="1">
    <location>
        <begin position="29"/>
        <end position="163"/>
    </location>
</feature>
<dbReference type="AlphaFoldDB" id="A0A944D4T7"/>
<accession>A0A944D4T7</accession>
<feature type="signal peptide" evidence="1">
    <location>
        <begin position="1"/>
        <end position="28"/>
    </location>
</feature>
<evidence type="ECO:0000313" key="2">
    <source>
        <dbReference type="EMBL" id="MBT0959855.1"/>
    </source>
</evidence>
<comment type="caution">
    <text evidence="2">The sequence shown here is derived from an EMBL/GenBank/DDBJ whole genome shotgun (WGS) entry which is preliminary data.</text>
</comment>
<reference evidence="3" key="1">
    <citation type="journal article" date="2022" name="ISME J.">
        <title>Genetic and phylogenetic analysis of dissimilatory iodate-reducing bacteria identifies potential niches across the world's oceans.</title>
        <authorList>
            <person name="Reyes-Umana V."/>
            <person name="Henning Z."/>
            <person name="Lee K."/>
            <person name="Barnum T.P."/>
            <person name="Coates J.D."/>
        </authorList>
    </citation>
    <scope>NUCLEOTIDE SEQUENCE [LARGE SCALE GENOMIC DNA]</scope>
    <source>
        <strain evidence="3">IR12</strain>
    </source>
</reference>
<evidence type="ECO:0000256" key="1">
    <source>
        <dbReference type="SAM" id="SignalP"/>
    </source>
</evidence>
<evidence type="ECO:0000313" key="3">
    <source>
        <dbReference type="Proteomes" id="UP000694660"/>
    </source>
</evidence>
<name>A0A944D4T7_DENI1</name>